<evidence type="ECO:0000313" key="3">
    <source>
        <dbReference type="Proteomes" id="UP000253318"/>
    </source>
</evidence>
<feature type="region of interest" description="Disordered" evidence="1">
    <location>
        <begin position="1"/>
        <end position="114"/>
    </location>
</feature>
<evidence type="ECO:0000313" key="2">
    <source>
        <dbReference type="EMBL" id="RCV53154.1"/>
    </source>
</evidence>
<accession>A0A368T122</accession>
<reference evidence="2 3" key="1">
    <citation type="submission" date="2018-04" db="EMBL/GenBank/DDBJ databases">
        <title>Novel actinobacteria from marine sediment.</title>
        <authorList>
            <person name="Ng Z.Y."/>
            <person name="Tan G.Y.A."/>
        </authorList>
    </citation>
    <scope>NUCLEOTIDE SEQUENCE [LARGE SCALE GENOMIC DNA]</scope>
    <source>
        <strain evidence="2 3">TPS81</strain>
    </source>
</reference>
<dbReference type="AlphaFoldDB" id="A0A368T122"/>
<name>A0A368T122_9ACTN</name>
<feature type="compositionally biased region" description="Low complexity" evidence="1">
    <location>
        <begin position="100"/>
        <end position="114"/>
    </location>
</feature>
<feature type="compositionally biased region" description="Basic and acidic residues" evidence="1">
    <location>
        <begin position="46"/>
        <end position="65"/>
    </location>
</feature>
<feature type="compositionally biased region" description="Low complexity" evidence="1">
    <location>
        <begin position="11"/>
        <end position="26"/>
    </location>
</feature>
<organism evidence="2 3">
    <name type="scientific">Marinitenerispora sediminis</name>
    <dbReference type="NCBI Taxonomy" id="1931232"/>
    <lineage>
        <taxon>Bacteria</taxon>
        <taxon>Bacillati</taxon>
        <taxon>Actinomycetota</taxon>
        <taxon>Actinomycetes</taxon>
        <taxon>Streptosporangiales</taxon>
        <taxon>Nocardiopsidaceae</taxon>
        <taxon>Marinitenerispora</taxon>
    </lineage>
</organism>
<dbReference type="Proteomes" id="UP000253318">
    <property type="component" value="Unassembled WGS sequence"/>
</dbReference>
<feature type="compositionally biased region" description="Low complexity" evidence="1">
    <location>
        <begin position="81"/>
        <end position="92"/>
    </location>
</feature>
<comment type="caution">
    <text evidence="2">The sequence shown here is derived from an EMBL/GenBank/DDBJ whole genome shotgun (WGS) entry which is preliminary data.</text>
</comment>
<sequence>MESRGMDSPRGTAPGALGTTPGAAPPREAGPVSGPGTPASTTGRPADVRSRARSSGRGDRDDGGRPTRPPGSVHVRRPGRGRSPSAPHSPGPFDARRVGAPRSASPPLAAPPYAATITRPGLDVLAAAAEQNGTPACGRVR</sequence>
<proteinExistence type="predicted"/>
<protein>
    <submittedName>
        <fullName evidence="2">Uncharacterized protein</fullName>
    </submittedName>
</protein>
<keyword evidence="3" id="KW-1185">Reference proteome</keyword>
<gene>
    <name evidence="2" type="ORF">DEF24_21020</name>
</gene>
<dbReference type="EMBL" id="QEIN01000200">
    <property type="protein sequence ID" value="RCV53154.1"/>
    <property type="molecule type" value="Genomic_DNA"/>
</dbReference>
<evidence type="ECO:0000256" key="1">
    <source>
        <dbReference type="SAM" id="MobiDB-lite"/>
    </source>
</evidence>